<sequence length="344" mass="38389">MSFFMRPNSSIAGIGEFFEMMSSSEEEVGSSAPKPKKDNKRKGSSKIEDTQIQAKTARSRKKSAIINVDIDSVHHFMDDDGDEMEGSTLDAIRDAQNLKTSKLGGVPSENNLCQGCFSGVDEANPADVFDKIKTELHHCEAELRRASNEEKTLRLLLDKKEEELKHLRPELTKAREYENELEKQLRGEVDQVRAECNNWKAKMDTLVVDKNDALSKVSSLEVQLRNAQGSNLVQAGRIAELEDGLANAKAEVVEARAEAREIQTKADRMIEHAKVDEADAKFVLSSDDDDHVEDDEEEGVSKEATPRKEAGPKGVSERKGVSLIVCLQFFFDVFLIFDAIISER</sequence>
<reference evidence="3" key="1">
    <citation type="journal article" date="2013" name="Genome Biol.">
        <title>Reference genomes and transcriptomes of Nicotiana sylvestris and Nicotiana tomentosiformis.</title>
        <authorList>
            <person name="Sierro N."/>
            <person name="Battey J.N."/>
            <person name="Ouadi S."/>
            <person name="Bovet L."/>
            <person name="Goepfert S."/>
            <person name="Bakaher N."/>
            <person name="Peitsch M.C."/>
            <person name="Ivanov N.V."/>
        </authorList>
    </citation>
    <scope>NUCLEOTIDE SEQUENCE [LARGE SCALE GENOMIC DNA]</scope>
</reference>
<feature type="region of interest" description="Disordered" evidence="2">
    <location>
        <begin position="22"/>
        <end position="61"/>
    </location>
</feature>
<keyword evidence="1" id="KW-0175">Coiled coil</keyword>
<name>A0A1U7WW24_NICSY</name>
<feature type="region of interest" description="Disordered" evidence="2">
    <location>
        <begin position="285"/>
        <end position="314"/>
    </location>
</feature>
<feature type="coiled-coil region" evidence="1">
    <location>
        <begin position="238"/>
        <end position="265"/>
    </location>
</feature>
<dbReference type="RefSeq" id="XP_009778884.1">
    <property type="nucleotide sequence ID" value="XM_009780582.1"/>
</dbReference>
<dbReference type="Proteomes" id="UP000189701">
    <property type="component" value="Unplaced"/>
</dbReference>
<gene>
    <name evidence="4" type="primary">LOC104228174</name>
</gene>
<organism evidence="3 4">
    <name type="scientific">Nicotiana sylvestris</name>
    <name type="common">Wood tobacco</name>
    <name type="synonym">South American tobacco</name>
    <dbReference type="NCBI Taxonomy" id="4096"/>
    <lineage>
        <taxon>Eukaryota</taxon>
        <taxon>Viridiplantae</taxon>
        <taxon>Streptophyta</taxon>
        <taxon>Embryophyta</taxon>
        <taxon>Tracheophyta</taxon>
        <taxon>Spermatophyta</taxon>
        <taxon>Magnoliopsida</taxon>
        <taxon>eudicotyledons</taxon>
        <taxon>Gunneridae</taxon>
        <taxon>Pentapetalae</taxon>
        <taxon>asterids</taxon>
        <taxon>lamiids</taxon>
        <taxon>Solanales</taxon>
        <taxon>Solanaceae</taxon>
        <taxon>Nicotianoideae</taxon>
        <taxon>Nicotianeae</taxon>
        <taxon>Nicotiana</taxon>
    </lineage>
</organism>
<proteinExistence type="predicted"/>
<evidence type="ECO:0000256" key="1">
    <source>
        <dbReference type="SAM" id="Coils"/>
    </source>
</evidence>
<evidence type="ECO:0000313" key="3">
    <source>
        <dbReference type="Proteomes" id="UP000189701"/>
    </source>
</evidence>
<feature type="compositionally biased region" description="Basic and acidic residues" evidence="2">
    <location>
        <begin position="299"/>
        <end position="314"/>
    </location>
</feature>
<keyword evidence="3" id="KW-1185">Reference proteome</keyword>
<reference evidence="4" key="2">
    <citation type="submission" date="2025-08" db="UniProtKB">
        <authorList>
            <consortium name="RefSeq"/>
        </authorList>
    </citation>
    <scope>IDENTIFICATION</scope>
    <source>
        <tissue evidence="4">Leaf</tissue>
    </source>
</reference>
<feature type="coiled-coil region" evidence="1">
    <location>
        <begin position="129"/>
        <end position="202"/>
    </location>
</feature>
<protein>
    <submittedName>
        <fullName evidence="4">Intracellular protein transport protein USO1-like</fullName>
    </submittedName>
</protein>
<accession>A0A1U7WW24</accession>
<evidence type="ECO:0000313" key="4">
    <source>
        <dbReference type="RefSeq" id="XP_009778884.1"/>
    </source>
</evidence>
<dbReference type="AlphaFoldDB" id="A0A1U7WW24"/>
<evidence type="ECO:0000256" key="2">
    <source>
        <dbReference type="SAM" id="MobiDB-lite"/>
    </source>
</evidence>
<feature type="compositionally biased region" description="Acidic residues" evidence="2">
    <location>
        <begin position="286"/>
        <end position="298"/>
    </location>
</feature>